<name>A0A2Y9LBB0_ENHLU</name>
<feature type="region of interest" description="Disordered" evidence="2">
    <location>
        <begin position="439"/>
        <end position="466"/>
    </location>
</feature>
<feature type="compositionally biased region" description="Pro residues" evidence="2">
    <location>
        <begin position="445"/>
        <end position="462"/>
    </location>
</feature>
<dbReference type="SUPFAM" id="SSF82708">
    <property type="entry name" value="R3H domain"/>
    <property type="match status" value="1"/>
</dbReference>
<feature type="compositionally biased region" description="Polar residues" evidence="2">
    <location>
        <begin position="518"/>
        <end position="542"/>
    </location>
</feature>
<dbReference type="PROSITE" id="PS51673">
    <property type="entry name" value="SUZ"/>
    <property type="match status" value="1"/>
</dbReference>
<gene>
    <name evidence="6" type="primary">LOC111160157</name>
</gene>
<feature type="compositionally biased region" description="Polar residues" evidence="2">
    <location>
        <begin position="479"/>
        <end position="491"/>
    </location>
</feature>
<feature type="compositionally biased region" description="Pro residues" evidence="2">
    <location>
        <begin position="720"/>
        <end position="729"/>
    </location>
</feature>
<organism evidence="5 6">
    <name type="scientific">Enhydra lutris kenyoni</name>
    <name type="common">northern sea otter</name>
    <dbReference type="NCBI Taxonomy" id="391180"/>
    <lineage>
        <taxon>Eukaryota</taxon>
        <taxon>Metazoa</taxon>
        <taxon>Chordata</taxon>
        <taxon>Craniata</taxon>
        <taxon>Vertebrata</taxon>
        <taxon>Euteleostomi</taxon>
        <taxon>Mammalia</taxon>
        <taxon>Eutheria</taxon>
        <taxon>Laurasiatheria</taxon>
        <taxon>Carnivora</taxon>
        <taxon>Caniformia</taxon>
        <taxon>Musteloidea</taxon>
        <taxon>Mustelidae</taxon>
        <taxon>Lutrinae</taxon>
        <taxon>Enhydra</taxon>
    </lineage>
</organism>
<dbReference type="AlphaFoldDB" id="A0A2Y9LBB0"/>
<dbReference type="Proteomes" id="UP000248482">
    <property type="component" value="Unplaced"/>
</dbReference>
<dbReference type="FunFam" id="3.30.1370.50:FF:000001">
    <property type="entry name" value="R3H domain-containing protein 2 isoform 1"/>
    <property type="match status" value="1"/>
</dbReference>
<feature type="compositionally biased region" description="Basic residues" evidence="2">
    <location>
        <begin position="113"/>
        <end position="126"/>
    </location>
</feature>
<feature type="region of interest" description="Disordered" evidence="2">
    <location>
        <begin position="161"/>
        <end position="202"/>
    </location>
</feature>
<feature type="region of interest" description="Disordered" evidence="2">
    <location>
        <begin position="87"/>
        <end position="126"/>
    </location>
</feature>
<feature type="region of interest" description="Disordered" evidence="2">
    <location>
        <begin position="700"/>
        <end position="741"/>
    </location>
</feature>
<dbReference type="InterPro" id="IPR051937">
    <property type="entry name" value="R3H_domain_containing"/>
</dbReference>
<evidence type="ECO:0000313" key="5">
    <source>
        <dbReference type="Proteomes" id="UP000248482"/>
    </source>
</evidence>
<sequence length="1014" mass="110996">MEAEHLFRFWKRSRQEKLLKGVGEASSFGLVSNIEVYSQELVDGVHRAHCIILKKMSNSNTIQETLEIMKESEKKLVEESVSKNKFISKTPSKEETEKESEDTGLRPETQRRTSNHGHARKRAKSNSKLKLVRSLAVCEESSAPFADGPLETQDIIQLHISCPSDKEEEKSTKDVSEKEDKDKNKEKVPRKMLSRDSSQEYTDSTGIDLHEFLVNTLKKNPRDRMMLLKLEQEILEFINDNNNQFKKFPQMTSYHRMLLHRVAAYFGMDHNVDQTGKAVIINKTSNTRIPEQRFSEHIKDEKNTEFQQRFILKRDDASMDRDDNQTGQNGYLNDIRGNREGLSRTSSSRQSSTDSELKSLEPRPWSSTDSDGSVRSMRPPVTKASSFSGISILTRGDSIGSSKGGSAGRISRPGMALGAPEVCSPVTSSQSVRGLLPCTAQQQPQQPPQPQLPALPPTPQQQPPLSNHMISQAEDLSNPFGQMSLSRQGSTEAADPSSALFQPPLISQHPQQTSFIMASTGQPLPTSSYSPSSHAPPTQQVLPPQGYMQPPQQIQVSYYPPGQYPNSNQQYRPLSHPVAYSPQRGQQLPQPSQQPGLQPMMPNQQQAAYQGMIGVQQPQNQGLLSNQRSSMGGQMQGLVVQYTPLPSYQVPVGNDSQNVVQPPFQQPMLVPASQSVQGGLPAGGVPVYYSVIPPAQQNGTSPSVGFLQPPGTEQYQMPQSPSPCSPPQMPQQYSGVSPSGPGVVVMQLNVPNGPQPPQNPSMVQWSHCKYYSMDQRGQKPGDLYNPESNPQASTQMSNSPVTSPTQSPAPSPVTSLSNVCTGLSPLPILTQFPRPGGPAQGDGRYSLLGQPLQYNLSLCPPLLHGQSAYTVHQGQSGLKHGNRSKRQALKSASTDLGTADVVLGRVLEVTDLPEGITRTEADKLFTQLAMSGAKIQWLKDAQGLPGGGGGDNGGTAENGRHADLAALYTIVAVFPSPLAAQNASLRLNNSVSRFKLRVAKKNYDLRILERASSQ</sequence>
<feature type="compositionally biased region" description="Basic and acidic residues" evidence="2">
    <location>
        <begin position="164"/>
        <end position="198"/>
    </location>
</feature>
<dbReference type="InterPro" id="IPR024771">
    <property type="entry name" value="SUZ"/>
</dbReference>
<dbReference type="PANTHER" id="PTHR15672:SF13">
    <property type="entry name" value="R3H DOMAIN-CONTAINING PROTEIN 2"/>
    <property type="match status" value="1"/>
</dbReference>
<feature type="region of interest" description="Disordered" evidence="2">
    <location>
        <begin position="518"/>
        <end position="598"/>
    </location>
</feature>
<protein>
    <submittedName>
        <fullName evidence="6">R3H domain-containing protein 2 isoform X6</fullName>
    </submittedName>
</protein>
<feature type="region of interest" description="Disordered" evidence="2">
    <location>
        <begin position="479"/>
        <end position="504"/>
    </location>
</feature>
<dbReference type="GeneID" id="111160157"/>
<dbReference type="SMART" id="SM00393">
    <property type="entry name" value="R3H"/>
    <property type="match status" value="1"/>
</dbReference>
<feature type="domain" description="SUZ" evidence="4">
    <location>
        <begin position="288"/>
        <end position="371"/>
    </location>
</feature>
<proteinExistence type="predicted"/>
<feature type="compositionally biased region" description="Low complexity" evidence="2">
    <location>
        <begin position="343"/>
        <end position="354"/>
    </location>
</feature>
<dbReference type="CDD" id="cd02642">
    <property type="entry name" value="R3H_encore_like"/>
    <property type="match status" value="1"/>
</dbReference>
<feature type="compositionally biased region" description="Basic and acidic residues" evidence="2">
    <location>
        <begin position="91"/>
        <end position="111"/>
    </location>
</feature>
<dbReference type="GO" id="GO:0003676">
    <property type="term" value="F:nucleic acid binding"/>
    <property type="evidence" value="ECO:0007669"/>
    <property type="project" value="UniProtKB-UniRule"/>
</dbReference>
<feature type="compositionally biased region" description="Polar residues" evidence="2">
    <location>
        <begin position="786"/>
        <end position="816"/>
    </location>
</feature>
<feature type="compositionally biased region" description="Low complexity" evidence="2">
    <location>
        <begin position="581"/>
        <end position="598"/>
    </location>
</feature>
<dbReference type="PANTHER" id="PTHR15672">
    <property type="entry name" value="CAMP-REGULATED PHOSPHOPROTEIN 21 RELATED R3H DOMAIN CONTAINING PROTEIN"/>
    <property type="match status" value="1"/>
</dbReference>
<feature type="region of interest" description="Disordered" evidence="2">
    <location>
        <begin position="311"/>
        <end position="413"/>
    </location>
</feature>
<feature type="compositionally biased region" description="Basic and acidic residues" evidence="2">
    <location>
        <begin position="312"/>
        <end position="324"/>
    </location>
</feature>
<feature type="compositionally biased region" description="Low complexity" evidence="2">
    <location>
        <begin position="730"/>
        <end position="741"/>
    </location>
</feature>
<accession>A0A2Y9LBB0</accession>
<evidence type="ECO:0000313" key="6">
    <source>
        <dbReference type="RefSeq" id="XP_022378745.1"/>
    </source>
</evidence>
<dbReference type="InterPro" id="IPR036867">
    <property type="entry name" value="R3H_dom_sf"/>
</dbReference>
<dbReference type="Pfam" id="PF01424">
    <property type="entry name" value="R3H"/>
    <property type="match status" value="1"/>
</dbReference>
<evidence type="ECO:0000259" key="3">
    <source>
        <dbReference type="PROSITE" id="PS51061"/>
    </source>
</evidence>
<reference evidence="6" key="1">
    <citation type="submission" date="2025-08" db="UniProtKB">
        <authorList>
            <consortium name="RefSeq"/>
        </authorList>
    </citation>
    <scope>IDENTIFICATION</scope>
    <source>
        <tissue evidence="6">Blood</tissue>
    </source>
</reference>
<dbReference type="RefSeq" id="XP_022378745.1">
    <property type="nucleotide sequence ID" value="XM_022523037.1"/>
</dbReference>
<evidence type="ECO:0000256" key="1">
    <source>
        <dbReference type="ARBA" id="ARBA00022553"/>
    </source>
</evidence>
<keyword evidence="1" id="KW-0597">Phosphoprotein</keyword>
<dbReference type="Gene3D" id="3.30.1370.50">
    <property type="entry name" value="R3H-like domain"/>
    <property type="match status" value="1"/>
</dbReference>
<feature type="region of interest" description="Disordered" evidence="2">
    <location>
        <begin position="776"/>
        <end position="816"/>
    </location>
</feature>
<dbReference type="PROSITE" id="PS51061">
    <property type="entry name" value="R3H"/>
    <property type="match status" value="1"/>
</dbReference>
<evidence type="ECO:0000256" key="2">
    <source>
        <dbReference type="SAM" id="MobiDB-lite"/>
    </source>
</evidence>
<evidence type="ECO:0000259" key="4">
    <source>
        <dbReference type="PROSITE" id="PS51673"/>
    </source>
</evidence>
<feature type="domain" description="R3H" evidence="3">
    <location>
        <begin position="224"/>
        <end position="287"/>
    </location>
</feature>
<dbReference type="InterPro" id="IPR001374">
    <property type="entry name" value="R3H_dom"/>
</dbReference>
<keyword evidence="5" id="KW-1185">Reference proteome</keyword>